<dbReference type="PANTHER" id="PTHR30289">
    <property type="entry name" value="UNCHARACTERIZED PROTEIN YBCL-RELATED"/>
    <property type="match status" value="1"/>
</dbReference>
<dbReference type="EMBL" id="SRRZ01000097">
    <property type="protein sequence ID" value="NQE36775.1"/>
    <property type="molecule type" value="Genomic_DNA"/>
</dbReference>
<dbReference type="SUPFAM" id="SSF49777">
    <property type="entry name" value="PEBP-like"/>
    <property type="match status" value="1"/>
</dbReference>
<dbReference type="Proteomes" id="UP000702425">
    <property type="component" value="Unassembled WGS sequence"/>
</dbReference>
<organism evidence="1 2">
    <name type="scientific">Microcoleus asticus IPMA8</name>
    <dbReference type="NCBI Taxonomy" id="2563858"/>
    <lineage>
        <taxon>Bacteria</taxon>
        <taxon>Bacillati</taxon>
        <taxon>Cyanobacteriota</taxon>
        <taxon>Cyanophyceae</taxon>
        <taxon>Oscillatoriophycideae</taxon>
        <taxon>Oscillatoriales</taxon>
        <taxon>Microcoleaceae</taxon>
        <taxon>Microcoleus</taxon>
        <taxon>Microcoleus asticus</taxon>
    </lineage>
</organism>
<dbReference type="RefSeq" id="WP_172190640.1">
    <property type="nucleotide sequence ID" value="NZ_CAWPPK010000315.1"/>
</dbReference>
<dbReference type="CDD" id="cd00865">
    <property type="entry name" value="PEBP_bact_arch"/>
    <property type="match status" value="1"/>
</dbReference>
<keyword evidence="1" id="KW-0449">Lipoprotein</keyword>
<keyword evidence="2" id="KW-1185">Reference proteome</keyword>
<accession>A0ABX2D297</accession>
<proteinExistence type="predicted"/>
<evidence type="ECO:0000313" key="1">
    <source>
        <dbReference type="EMBL" id="NQE36775.1"/>
    </source>
</evidence>
<comment type="caution">
    <text evidence="1">The sequence shown here is derived from an EMBL/GenBank/DDBJ whole genome shotgun (WGS) entry which is preliminary data.</text>
</comment>
<reference evidence="1 2" key="1">
    <citation type="journal article" date="2020" name="Sci. Rep.">
        <title>A novel cyanobacterial geosmin producer, revising GeoA distribution and dispersion patterns in Bacteria.</title>
        <authorList>
            <person name="Churro C."/>
            <person name="Semedo-Aguiar A.P."/>
            <person name="Silva A.D."/>
            <person name="Pereira-Leal J.B."/>
            <person name="Leite R.B."/>
        </authorList>
    </citation>
    <scope>NUCLEOTIDE SEQUENCE [LARGE SCALE GENOMIC DNA]</scope>
    <source>
        <strain evidence="1 2">IPMA8</strain>
    </source>
</reference>
<name>A0ABX2D297_9CYAN</name>
<dbReference type="PANTHER" id="PTHR30289:SF1">
    <property type="entry name" value="PEBP (PHOSPHATIDYLETHANOLAMINE-BINDING PROTEIN) FAMILY PROTEIN"/>
    <property type="match status" value="1"/>
</dbReference>
<dbReference type="Pfam" id="PF01161">
    <property type="entry name" value="PBP"/>
    <property type="match status" value="1"/>
</dbReference>
<evidence type="ECO:0000313" key="2">
    <source>
        <dbReference type="Proteomes" id="UP000702425"/>
    </source>
</evidence>
<sequence>MHLYSSEFLAGTFIPFKYTCDGENHSPPLTWEDPPPGTQSFVLIASDPDAPNGTFTHWVLYNMPADLRQLPESVPNHDSLPNGSRQAKNDFDRIGFDGPCPPKGNHRYFFKLHALDRSLDIAPGASKEDVLQAMDAHVLDAAELMGLYGRANF</sequence>
<protein>
    <submittedName>
        <fullName evidence="1">Lipoprotein LppC</fullName>
    </submittedName>
</protein>
<dbReference type="InterPro" id="IPR005247">
    <property type="entry name" value="YbhB_YbcL/LppC-like"/>
</dbReference>
<gene>
    <name evidence="1" type="primary">lppC</name>
    <name evidence="1" type="ORF">E5S67_04540</name>
</gene>
<dbReference type="InterPro" id="IPR036610">
    <property type="entry name" value="PEBP-like_sf"/>
</dbReference>
<dbReference type="Gene3D" id="3.90.280.10">
    <property type="entry name" value="PEBP-like"/>
    <property type="match status" value="1"/>
</dbReference>
<dbReference type="NCBIfam" id="TIGR00481">
    <property type="entry name" value="YbhB/YbcL family Raf kinase inhibitor-like protein"/>
    <property type="match status" value="1"/>
</dbReference>
<dbReference type="InterPro" id="IPR008914">
    <property type="entry name" value="PEBP"/>
</dbReference>